<proteinExistence type="predicted"/>
<keyword evidence="4" id="KW-1185">Reference proteome</keyword>
<dbReference type="InterPro" id="IPR038461">
    <property type="entry name" value="Schlafen_AlbA_2_dom_sf"/>
</dbReference>
<dbReference type="EMBL" id="JBHLWO010000002">
    <property type="protein sequence ID" value="MFC0320748.1"/>
    <property type="molecule type" value="Genomic_DNA"/>
</dbReference>
<dbReference type="PANTHER" id="PTHR39639">
    <property type="entry name" value="CHROMOSOME 16, WHOLE GENOME SHOTGUN SEQUENCE"/>
    <property type="match status" value="1"/>
</dbReference>
<feature type="domain" description="GmrSD restriction endonucleases N-terminal" evidence="1">
    <location>
        <begin position="24"/>
        <end position="171"/>
    </location>
</feature>
<dbReference type="Pfam" id="PF03235">
    <property type="entry name" value="GmrSD_N"/>
    <property type="match status" value="1"/>
</dbReference>
<evidence type="ECO:0000313" key="3">
    <source>
        <dbReference type="EMBL" id="MFC0320748.1"/>
    </source>
</evidence>
<comment type="caution">
    <text evidence="3">The sequence shown here is derived from an EMBL/GenBank/DDBJ whole genome shotgun (WGS) entry which is preliminary data.</text>
</comment>
<dbReference type="InterPro" id="IPR007421">
    <property type="entry name" value="Schlafen_AlbA_2_dom"/>
</dbReference>
<name>A0ABV6HPD6_9SPHI</name>
<protein>
    <submittedName>
        <fullName evidence="3">DUF262 domain-containing protein</fullName>
    </submittedName>
</protein>
<evidence type="ECO:0000259" key="2">
    <source>
        <dbReference type="Pfam" id="PF04326"/>
    </source>
</evidence>
<reference evidence="3 4" key="1">
    <citation type="submission" date="2024-09" db="EMBL/GenBank/DDBJ databases">
        <authorList>
            <person name="Sun Q."/>
            <person name="Mori K."/>
        </authorList>
    </citation>
    <scope>NUCLEOTIDE SEQUENCE [LARGE SCALE GENOMIC DNA]</scope>
    <source>
        <strain evidence="3 4">CCM 7765</strain>
    </source>
</reference>
<dbReference type="Pfam" id="PF04326">
    <property type="entry name" value="SLFN_AlbA_2"/>
    <property type="match status" value="1"/>
</dbReference>
<evidence type="ECO:0000259" key="1">
    <source>
        <dbReference type="Pfam" id="PF03235"/>
    </source>
</evidence>
<dbReference type="InterPro" id="IPR004919">
    <property type="entry name" value="GmrSD_N"/>
</dbReference>
<accession>A0ABV6HPD6</accession>
<gene>
    <name evidence="3" type="ORF">ACFFI0_20650</name>
</gene>
<dbReference type="Gene3D" id="3.30.950.30">
    <property type="entry name" value="Schlafen, AAA domain"/>
    <property type="match status" value="1"/>
</dbReference>
<organism evidence="3 4">
    <name type="scientific">Olivibacter oleidegradans</name>
    <dbReference type="NCBI Taxonomy" id="760123"/>
    <lineage>
        <taxon>Bacteria</taxon>
        <taxon>Pseudomonadati</taxon>
        <taxon>Bacteroidota</taxon>
        <taxon>Sphingobacteriia</taxon>
        <taxon>Sphingobacteriales</taxon>
        <taxon>Sphingobacteriaceae</taxon>
        <taxon>Olivibacter</taxon>
    </lineage>
</organism>
<dbReference type="RefSeq" id="WP_377477682.1">
    <property type="nucleotide sequence ID" value="NZ_JBHLWO010000002.1"/>
</dbReference>
<feature type="domain" description="Schlafen AlbA-2" evidence="2">
    <location>
        <begin position="422"/>
        <end position="576"/>
    </location>
</feature>
<dbReference type="Proteomes" id="UP001589774">
    <property type="component" value="Unassembled WGS sequence"/>
</dbReference>
<dbReference type="PANTHER" id="PTHR39639:SF1">
    <property type="entry name" value="DUF262 DOMAIN-CONTAINING PROTEIN"/>
    <property type="match status" value="1"/>
</dbReference>
<sequence length="590" mass="67958">MPLLTKLDIKPETVESIYTLYRKRMLLVNRKYQRKLVWTVEEKEKFIDSLQQSLPIPLILTAITKYKESSVYEIIDGMQRLNAIVSFIENEIHLNGKYFNLETFALTKKLKDGGKVNQKIPKLTIDECLKITSYQVPFSITTYQNEKEIEEIFRRINSYGKTLSSHELRQAGSLSSFNRIVRKIAENIRKDVSPSDRILLGNMRNISLNNKGLQYGISLKDIFWYSHNILTENNIRASRDEELIAHLVLATLLNNKINISSTSLDRAYGLSDEERDNIDTYSLIKEKGGEEFIVNQFEAIFTEIKKVIAADKLNFKQLIFKKESKYINYAFQIIFLVFQDLLVKQELKISNYRSLNSGLSGIGDSLITPNIDDLRHQAGRQRCINSIIGVIRTYFVKREETDPVLSNGVMKLETLLAAAKAENTSYDFKQGIFQMDKSTKNIISKIIETLSAFVNQGKNSVGYVVIGIADNQQIADNHQKFYNSLPIKKENFHVVGIDDEAKANNISIDNYMLKLKDHIKAQDIQPDYYKSQILQNIDLFTYNDKSIIILKITSKDDPIKINGQFFHRQANSTEKVPQTSERHLWQLFLG</sequence>
<evidence type="ECO:0000313" key="4">
    <source>
        <dbReference type="Proteomes" id="UP001589774"/>
    </source>
</evidence>